<dbReference type="InterPro" id="IPR026634">
    <property type="entry name" value="TPST-like"/>
</dbReference>
<dbReference type="Gene3D" id="3.40.50.300">
    <property type="entry name" value="P-loop containing nucleotide triphosphate hydrolases"/>
    <property type="match status" value="1"/>
</dbReference>
<sequence>MTADISLASQPIFLIGAERSGTTVLRLMLDHHPKITFEGELLQYVFDRMPIGDGWSQLDQFYDQFEEWLNLNRISSFTIDRRLSYPELVKTFLYQSCASKGKPIIGVTFHRNFDRLLRIWSDARFIHLIRDGRDVAYSCVGMGWAGNVWSGVERWIETEKLWTELRDLLSVEQRIEITYETLISEPSKTLTCLCNFIGVPYEPAMLSYPQTTTYNLPDPNLMGKWRHKLSDYEIQLVESKIGNMLVERGYKLSGLPPVSINSAIENRLRLQDWWARLGFRIQRNGLTLFLLDYLTRYLGLKQWQRSVKQKLYAIKQVHCK</sequence>
<accession>A0A6B3NDN6</accession>
<dbReference type="Pfam" id="PF13469">
    <property type="entry name" value="Sulfotransfer_3"/>
    <property type="match status" value="1"/>
</dbReference>
<dbReference type="GO" id="GO:0008476">
    <property type="term" value="F:protein-tyrosine sulfotransferase activity"/>
    <property type="evidence" value="ECO:0007669"/>
    <property type="project" value="InterPro"/>
</dbReference>
<dbReference type="InterPro" id="IPR027417">
    <property type="entry name" value="P-loop_NTPase"/>
</dbReference>
<dbReference type="SUPFAM" id="SSF52540">
    <property type="entry name" value="P-loop containing nucleoside triphosphate hydrolases"/>
    <property type="match status" value="1"/>
</dbReference>
<evidence type="ECO:0000313" key="2">
    <source>
        <dbReference type="EMBL" id="NER29710.1"/>
    </source>
</evidence>
<dbReference type="PANTHER" id="PTHR12788:SF10">
    <property type="entry name" value="PROTEIN-TYROSINE SULFOTRANSFERASE"/>
    <property type="match status" value="1"/>
</dbReference>
<comment type="caution">
    <text evidence="2">The sequence shown here is derived from an EMBL/GenBank/DDBJ whole genome shotgun (WGS) entry which is preliminary data.</text>
</comment>
<dbReference type="PANTHER" id="PTHR12788">
    <property type="entry name" value="PROTEIN-TYROSINE SULFOTRANSFERASE 2"/>
    <property type="match status" value="1"/>
</dbReference>
<name>A0A6B3NDN6_9CYAN</name>
<organism evidence="2">
    <name type="scientific">Symploca sp. SIO1C4</name>
    <dbReference type="NCBI Taxonomy" id="2607765"/>
    <lineage>
        <taxon>Bacteria</taxon>
        <taxon>Bacillati</taxon>
        <taxon>Cyanobacteriota</taxon>
        <taxon>Cyanophyceae</taxon>
        <taxon>Coleofasciculales</taxon>
        <taxon>Coleofasciculaceae</taxon>
        <taxon>Symploca</taxon>
    </lineage>
</organism>
<dbReference type="EMBL" id="JAAHFQ010000417">
    <property type="protein sequence ID" value="NER29710.1"/>
    <property type="molecule type" value="Genomic_DNA"/>
</dbReference>
<proteinExistence type="predicted"/>
<keyword evidence="1 2" id="KW-0808">Transferase</keyword>
<dbReference type="AlphaFoldDB" id="A0A6B3NDN6"/>
<evidence type="ECO:0000256" key="1">
    <source>
        <dbReference type="ARBA" id="ARBA00022679"/>
    </source>
</evidence>
<reference evidence="2" key="1">
    <citation type="submission" date="2019-11" db="EMBL/GenBank/DDBJ databases">
        <title>Genomic insights into an expanded diversity of filamentous marine cyanobacteria reveals the extraordinary biosynthetic potential of Moorea and Okeania.</title>
        <authorList>
            <person name="Ferreira Leao T."/>
            <person name="Wang M."/>
            <person name="Moss N."/>
            <person name="Da Silva R."/>
            <person name="Sanders J."/>
            <person name="Nurk S."/>
            <person name="Gurevich A."/>
            <person name="Humphrey G."/>
            <person name="Reher R."/>
            <person name="Zhu Q."/>
            <person name="Belda-Ferre P."/>
            <person name="Glukhov E."/>
            <person name="Rex R."/>
            <person name="Dorrestein P.C."/>
            <person name="Knight R."/>
            <person name="Pevzner P."/>
            <person name="Gerwick W.H."/>
            <person name="Gerwick L."/>
        </authorList>
    </citation>
    <scope>NUCLEOTIDE SEQUENCE</scope>
    <source>
        <strain evidence="2">SIO1C4</strain>
    </source>
</reference>
<gene>
    <name evidence="2" type="ORF">F6J89_19360</name>
</gene>
<protein>
    <submittedName>
        <fullName evidence="2">Sulfotransferase</fullName>
    </submittedName>
</protein>